<dbReference type="InterPro" id="IPR029787">
    <property type="entry name" value="Nucleotide_cyclase"/>
</dbReference>
<dbReference type="RefSeq" id="WP_058614685.1">
    <property type="nucleotide sequence ID" value="NZ_LDRV01000087.1"/>
</dbReference>
<dbReference type="Proteomes" id="UP000072189">
    <property type="component" value="Unassembled WGS sequence"/>
</dbReference>
<comment type="caution">
    <text evidence="2">The sequence shown here is derived from an EMBL/GenBank/DDBJ whole genome shotgun (WGS) entry which is preliminary data.</text>
</comment>
<dbReference type="PROSITE" id="PS50125">
    <property type="entry name" value="GUANYLATE_CYCLASE_2"/>
    <property type="match status" value="1"/>
</dbReference>
<evidence type="ECO:0000313" key="3">
    <source>
        <dbReference type="Proteomes" id="UP000072189"/>
    </source>
</evidence>
<dbReference type="Pfam" id="PF00211">
    <property type="entry name" value="Guanylate_cyc"/>
    <property type="match status" value="1"/>
</dbReference>
<protein>
    <recommendedName>
        <fullName evidence="1">Guanylate cyclase domain-containing protein</fullName>
    </recommendedName>
</protein>
<evidence type="ECO:0000259" key="1">
    <source>
        <dbReference type="PROSITE" id="PS50125"/>
    </source>
</evidence>
<dbReference type="GO" id="GO:0004016">
    <property type="term" value="F:adenylate cyclase activity"/>
    <property type="evidence" value="ECO:0007669"/>
    <property type="project" value="UniProtKB-ARBA"/>
</dbReference>
<dbReference type="InterPro" id="IPR001054">
    <property type="entry name" value="A/G_cyclase"/>
</dbReference>
<dbReference type="EMBL" id="LDRV01000087">
    <property type="protein sequence ID" value="KTS09415.1"/>
    <property type="molecule type" value="Genomic_DNA"/>
</dbReference>
<organism evidence="2 3">
    <name type="scientific">Microbacterium testaceum</name>
    <name type="common">Aureobacterium testaceum</name>
    <name type="synonym">Brevibacterium testaceum</name>
    <dbReference type="NCBI Taxonomy" id="2033"/>
    <lineage>
        <taxon>Bacteria</taxon>
        <taxon>Bacillati</taxon>
        <taxon>Actinomycetota</taxon>
        <taxon>Actinomycetes</taxon>
        <taxon>Micrococcales</taxon>
        <taxon>Microbacteriaceae</taxon>
        <taxon>Microbacterium</taxon>
    </lineage>
</organism>
<dbReference type="SUPFAM" id="SSF55073">
    <property type="entry name" value="Nucleotide cyclase"/>
    <property type="match status" value="1"/>
</dbReference>
<evidence type="ECO:0000313" key="2">
    <source>
        <dbReference type="EMBL" id="KTS09415.1"/>
    </source>
</evidence>
<sequence>MDGNYKVYNYVTSSDRIKAILDQPAGAFEETDSLPDRDKLTFTNGFYGKCAAIFIDIRDSSGLTAKHKRPTLAKIYRAFISEMVAVLNSTSIVREVNIVGDCVWAVYNTPLQSDIAEVFHVACRANTLLKLLNHHYSKKNIDAIKIGIGVDYGRALMIKAGYSGSGINDVIYMGDVVNSAAHLAHEAGRGWHLPIYVGELIHLNLTNEDQKWLSSTYLTGKGTVYTGDVIITNMNDYITSLS</sequence>
<gene>
    <name evidence="2" type="ORF">RSA3_13380</name>
</gene>
<dbReference type="GO" id="GO:0035556">
    <property type="term" value="P:intracellular signal transduction"/>
    <property type="evidence" value="ECO:0007669"/>
    <property type="project" value="InterPro"/>
</dbReference>
<reference evidence="2 3" key="1">
    <citation type="journal article" date="2016" name="Front. Microbiol.">
        <title>Genomic Resource of Rice Seed Associated Bacteria.</title>
        <authorList>
            <person name="Midha S."/>
            <person name="Bansal K."/>
            <person name="Sharma S."/>
            <person name="Kumar N."/>
            <person name="Patil P.P."/>
            <person name="Chaudhry V."/>
            <person name="Patil P.B."/>
        </authorList>
    </citation>
    <scope>NUCLEOTIDE SEQUENCE [LARGE SCALE GENOMIC DNA]</scope>
    <source>
        <strain evidence="2 3">RSA3</strain>
    </source>
</reference>
<dbReference type="AlphaFoldDB" id="A0A147F556"/>
<dbReference type="Gene3D" id="3.30.70.1230">
    <property type="entry name" value="Nucleotide cyclase"/>
    <property type="match status" value="1"/>
</dbReference>
<dbReference type="PATRIC" id="fig|2033.7.peg.3482"/>
<proteinExistence type="predicted"/>
<feature type="domain" description="Guanylate cyclase" evidence="1">
    <location>
        <begin position="51"/>
        <end position="184"/>
    </location>
</feature>
<name>A0A147F556_MICTE</name>
<accession>A0A147F556</accession>
<dbReference type="GO" id="GO:0009190">
    <property type="term" value="P:cyclic nucleotide biosynthetic process"/>
    <property type="evidence" value="ECO:0007669"/>
    <property type="project" value="InterPro"/>
</dbReference>